<dbReference type="PROSITE" id="PS50850">
    <property type="entry name" value="MFS"/>
    <property type="match status" value="1"/>
</dbReference>
<protein>
    <submittedName>
        <fullName evidence="7">Mfs1.2</fullName>
    </submittedName>
</protein>
<feature type="transmembrane region" description="Helical" evidence="5">
    <location>
        <begin position="272"/>
        <end position="292"/>
    </location>
</feature>
<feature type="transmembrane region" description="Helical" evidence="5">
    <location>
        <begin position="247"/>
        <end position="266"/>
    </location>
</feature>
<keyword evidence="4 5" id="KW-0472">Membrane</keyword>
<evidence type="ECO:0000256" key="1">
    <source>
        <dbReference type="ARBA" id="ARBA00004141"/>
    </source>
</evidence>
<dbReference type="InterPro" id="IPR036259">
    <property type="entry name" value="MFS_trans_sf"/>
</dbReference>
<dbReference type="EMBL" id="JADCUA010000004">
    <property type="protein sequence ID" value="KAH9841033.1"/>
    <property type="molecule type" value="Genomic_DNA"/>
</dbReference>
<dbReference type="RefSeq" id="XP_047782499.1">
    <property type="nucleotide sequence ID" value="XM_047920201.1"/>
</dbReference>
<feature type="transmembrane region" description="Helical" evidence="5">
    <location>
        <begin position="118"/>
        <end position="136"/>
    </location>
</feature>
<feature type="transmembrane region" description="Helical" evidence="5">
    <location>
        <begin position="441"/>
        <end position="463"/>
    </location>
</feature>
<dbReference type="PRINTS" id="PR01036">
    <property type="entry name" value="TCRTETB"/>
</dbReference>
<dbReference type="InterPro" id="IPR020846">
    <property type="entry name" value="MFS_dom"/>
</dbReference>
<feature type="transmembrane region" description="Helical" evidence="5">
    <location>
        <begin position="142"/>
        <end position="163"/>
    </location>
</feature>
<feature type="transmembrane region" description="Helical" evidence="5">
    <location>
        <begin position="514"/>
        <end position="536"/>
    </location>
</feature>
<dbReference type="InterPro" id="IPR011701">
    <property type="entry name" value="MFS"/>
</dbReference>
<organism evidence="7 8">
    <name type="scientific">Rhodofomes roseus</name>
    <dbReference type="NCBI Taxonomy" id="34475"/>
    <lineage>
        <taxon>Eukaryota</taxon>
        <taxon>Fungi</taxon>
        <taxon>Dikarya</taxon>
        <taxon>Basidiomycota</taxon>
        <taxon>Agaricomycotina</taxon>
        <taxon>Agaricomycetes</taxon>
        <taxon>Polyporales</taxon>
        <taxon>Rhodofomes</taxon>
    </lineage>
</organism>
<dbReference type="PANTHER" id="PTHR23501:SF102">
    <property type="entry name" value="DRUG TRANSPORTER, PUTATIVE (AFU_ORTHOLOGUE AFUA_3G08530)-RELATED"/>
    <property type="match status" value="1"/>
</dbReference>
<feature type="transmembrane region" description="Helical" evidence="5">
    <location>
        <begin position="206"/>
        <end position="226"/>
    </location>
</feature>
<feature type="transmembrane region" description="Helical" evidence="5">
    <location>
        <begin position="313"/>
        <end position="333"/>
    </location>
</feature>
<feature type="transmembrane region" description="Helical" evidence="5">
    <location>
        <begin position="87"/>
        <end position="106"/>
    </location>
</feature>
<evidence type="ECO:0000256" key="3">
    <source>
        <dbReference type="ARBA" id="ARBA00022989"/>
    </source>
</evidence>
<evidence type="ECO:0000259" key="6">
    <source>
        <dbReference type="PROSITE" id="PS50850"/>
    </source>
</evidence>
<comment type="caution">
    <text evidence="7">The sequence shown here is derived from an EMBL/GenBank/DDBJ whole genome shotgun (WGS) entry which is preliminary data.</text>
</comment>
<dbReference type="SUPFAM" id="SSF103473">
    <property type="entry name" value="MFS general substrate transporter"/>
    <property type="match status" value="1"/>
</dbReference>
<evidence type="ECO:0000256" key="4">
    <source>
        <dbReference type="ARBA" id="ARBA00023136"/>
    </source>
</evidence>
<name>A0ABQ8KRI7_9APHY</name>
<feature type="domain" description="Major facilitator superfamily (MFS) profile" evidence="6">
    <location>
        <begin position="54"/>
        <end position="541"/>
    </location>
</feature>
<feature type="transmembrane region" description="Helical" evidence="5">
    <location>
        <begin position="407"/>
        <end position="429"/>
    </location>
</feature>
<accession>A0ABQ8KRI7</accession>
<feature type="transmembrane region" description="Helical" evidence="5">
    <location>
        <begin position="175"/>
        <end position="194"/>
    </location>
</feature>
<reference evidence="7 8" key="1">
    <citation type="journal article" date="2021" name="Environ. Microbiol.">
        <title>Gene family expansions and transcriptome signatures uncover fungal adaptations to wood decay.</title>
        <authorList>
            <person name="Hage H."/>
            <person name="Miyauchi S."/>
            <person name="Viragh M."/>
            <person name="Drula E."/>
            <person name="Min B."/>
            <person name="Chaduli D."/>
            <person name="Navarro D."/>
            <person name="Favel A."/>
            <person name="Norest M."/>
            <person name="Lesage-Meessen L."/>
            <person name="Balint B."/>
            <person name="Merenyi Z."/>
            <person name="de Eugenio L."/>
            <person name="Morin E."/>
            <person name="Martinez A.T."/>
            <person name="Baldrian P."/>
            <person name="Stursova M."/>
            <person name="Martinez M.J."/>
            <person name="Novotny C."/>
            <person name="Magnuson J.K."/>
            <person name="Spatafora J.W."/>
            <person name="Maurice S."/>
            <person name="Pangilinan J."/>
            <person name="Andreopoulos W."/>
            <person name="LaButti K."/>
            <person name="Hundley H."/>
            <person name="Na H."/>
            <person name="Kuo A."/>
            <person name="Barry K."/>
            <person name="Lipzen A."/>
            <person name="Henrissat B."/>
            <person name="Riley R."/>
            <person name="Ahrendt S."/>
            <person name="Nagy L.G."/>
            <person name="Grigoriev I.V."/>
            <person name="Martin F."/>
            <person name="Rosso M.N."/>
        </authorList>
    </citation>
    <scope>NUCLEOTIDE SEQUENCE [LARGE SCALE GENOMIC DNA]</scope>
    <source>
        <strain evidence="7 8">CIRM-BRFM 1785</strain>
    </source>
</reference>
<dbReference type="Proteomes" id="UP000814176">
    <property type="component" value="Unassembled WGS sequence"/>
</dbReference>
<feature type="transmembrane region" description="Helical" evidence="5">
    <location>
        <begin position="50"/>
        <end position="67"/>
    </location>
</feature>
<keyword evidence="2 5" id="KW-0812">Transmembrane</keyword>
<gene>
    <name evidence="7" type="ORF">C8Q71DRAFT_701724</name>
</gene>
<dbReference type="GeneID" id="72000933"/>
<dbReference type="Pfam" id="PF07690">
    <property type="entry name" value="MFS_1"/>
    <property type="match status" value="1"/>
</dbReference>
<feature type="transmembrane region" description="Helical" evidence="5">
    <location>
        <begin position="353"/>
        <end position="372"/>
    </location>
</feature>
<evidence type="ECO:0000256" key="5">
    <source>
        <dbReference type="SAM" id="Phobius"/>
    </source>
</evidence>
<proteinExistence type="predicted"/>
<dbReference type="PANTHER" id="PTHR23501">
    <property type="entry name" value="MAJOR FACILITATOR SUPERFAMILY"/>
    <property type="match status" value="1"/>
</dbReference>
<evidence type="ECO:0000313" key="8">
    <source>
        <dbReference type="Proteomes" id="UP000814176"/>
    </source>
</evidence>
<comment type="subcellular location">
    <subcellularLocation>
        <location evidence="1">Membrane</location>
        <topology evidence="1">Multi-pass membrane protein</topology>
    </subcellularLocation>
</comment>
<keyword evidence="3 5" id="KW-1133">Transmembrane helix</keyword>
<sequence>MDTESSPALELRDKLALAGNSLDSDVIELDRGAPEKPAPPQPGLRKRSKTFWLTLVTLVLSSFMVILETNIIGTAAPTIADDLKISQFLWIGNTYFLASTVLMPLCGGLAEIFGRRPVMLVSLAIFAVGGAVSGAANGEGMFFTGRIIMGLGAGGVLTMSSVIVSDMVSLKERGLYNGLLGLAWCAALGVGPVVGGAFAERGHWRWMFYMNVPFAGVAAALVVLLVKLPTPKGSLRSKIERIDWIGNAIILGSSTAIVIALTWGGVQYAWSSYQVLVPLILGLAGLAGFMVYEAFGAKYPLVPLILVSNRTSLSGYLQALVLTMPLAGMLGYLPVYYQACKLASPIASGVDTFGLAFTVAPFSIITGVIITITKRYRPPIWLGWSLLMLGQGLLSTVKADTSRATSIGYQVLIGSGIGLVFTSAYFPILSPLPVSANAAALSFYLFLRTFGQIWGFAIGGTILQNRLTQHLPAEFYDEFPAGVAVAYAAIPRIAGLGEPLRGQVQNAFADALVVVWRAHLIMGAIGLACSLAMRGLPLHDQTDERWDAEHENRA</sequence>
<evidence type="ECO:0000256" key="2">
    <source>
        <dbReference type="ARBA" id="ARBA00022692"/>
    </source>
</evidence>
<dbReference type="Gene3D" id="1.20.1250.20">
    <property type="entry name" value="MFS general substrate transporter like domains"/>
    <property type="match status" value="1"/>
</dbReference>
<keyword evidence="8" id="KW-1185">Reference proteome</keyword>
<evidence type="ECO:0000313" key="7">
    <source>
        <dbReference type="EMBL" id="KAH9841033.1"/>
    </source>
</evidence>